<dbReference type="InterPro" id="IPR011146">
    <property type="entry name" value="HIT-like"/>
</dbReference>
<sequence length="123" mass="14063">MQKNNSNKQSEVGHMTEDFYCDEVFSGKTKVNKVLETDNVLAYYHTKPFYPVHIVAVPKKHISSLITLEEHDHDLLLELMGVIQKVASMVTEEKGACRVITNLGAYQDSKHLHWHIVFGEPLK</sequence>
<feature type="active site" description="Tele-AMP-histidine intermediate" evidence="1">
    <location>
        <position position="113"/>
    </location>
</feature>
<gene>
    <name evidence="5" type="ORF">MOC45_00925</name>
</gene>
<dbReference type="InterPro" id="IPR001310">
    <property type="entry name" value="Histidine_triad_HIT"/>
</dbReference>
<evidence type="ECO:0000256" key="1">
    <source>
        <dbReference type="PIRSR" id="PIRSR601310-1"/>
    </source>
</evidence>
<evidence type="ECO:0000313" key="6">
    <source>
        <dbReference type="Proteomes" id="UP001070352"/>
    </source>
</evidence>
<feature type="short sequence motif" description="Histidine triad motif" evidence="2 3">
    <location>
        <begin position="111"/>
        <end position="115"/>
    </location>
</feature>
<comment type="caution">
    <text evidence="5">The sequence shown here is derived from an EMBL/GenBank/DDBJ whole genome shotgun (WGS) entry which is preliminary data.</text>
</comment>
<dbReference type="EMBL" id="JALANJ010000001">
    <property type="protein sequence ID" value="MCY8119175.1"/>
    <property type="molecule type" value="Genomic_DNA"/>
</dbReference>
<dbReference type="GO" id="GO:0003824">
    <property type="term" value="F:catalytic activity"/>
    <property type="evidence" value="ECO:0007669"/>
    <property type="project" value="InterPro"/>
</dbReference>
<evidence type="ECO:0000256" key="3">
    <source>
        <dbReference type="PROSITE-ProRule" id="PRU00464"/>
    </source>
</evidence>
<dbReference type="Proteomes" id="UP001070352">
    <property type="component" value="Unassembled WGS sequence"/>
</dbReference>
<accession>A0A9Q4H8F3</accession>
<evidence type="ECO:0000313" key="5">
    <source>
        <dbReference type="EMBL" id="MCY8119175.1"/>
    </source>
</evidence>
<dbReference type="SUPFAM" id="SSF54197">
    <property type="entry name" value="HIT-like"/>
    <property type="match status" value="1"/>
</dbReference>
<proteinExistence type="predicted"/>
<dbReference type="InterPro" id="IPR036265">
    <property type="entry name" value="HIT-like_sf"/>
</dbReference>
<dbReference type="Gene3D" id="3.30.428.10">
    <property type="entry name" value="HIT-like"/>
    <property type="match status" value="1"/>
</dbReference>
<evidence type="ECO:0000259" key="4">
    <source>
        <dbReference type="PROSITE" id="PS51084"/>
    </source>
</evidence>
<dbReference type="PROSITE" id="PS51084">
    <property type="entry name" value="HIT_2"/>
    <property type="match status" value="1"/>
</dbReference>
<dbReference type="Pfam" id="PF01230">
    <property type="entry name" value="HIT"/>
    <property type="match status" value="1"/>
</dbReference>
<dbReference type="PANTHER" id="PTHR23089">
    <property type="entry name" value="HISTIDINE TRIAD HIT PROTEIN"/>
    <property type="match status" value="1"/>
</dbReference>
<organism evidence="5 6">
    <name type="scientific">Bacillus spizizenii</name>
    <name type="common">Bacillus subtilis subsp. spizizenii</name>
    <dbReference type="NCBI Taxonomy" id="96241"/>
    <lineage>
        <taxon>Bacteria</taxon>
        <taxon>Bacillati</taxon>
        <taxon>Bacillota</taxon>
        <taxon>Bacilli</taxon>
        <taxon>Bacillales</taxon>
        <taxon>Bacillaceae</taxon>
        <taxon>Bacillus</taxon>
    </lineage>
</organism>
<name>A0A9Q4H8F3_BACSC</name>
<dbReference type="AlphaFoldDB" id="A0A9Q4H8F3"/>
<feature type="domain" description="HIT" evidence="4">
    <location>
        <begin position="20"/>
        <end position="123"/>
    </location>
</feature>
<reference evidence="5" key="1">
    <citation type="submission" date="2022-02" db="EMBL/GenBank/DDBJ databases">
        <title>Crop Bioprotection Bacillus Genome Sequencing.</title>
        <authorList>
            <person name="Dunlap C."/>
        </authorList>
    </citation>
    <scope>NUCLEOTIDE SEQUENCE</scope>
    <source>
        <strain evidence="5">M18B4</strain>
    </source>
</reference>
<evidence type="ECO:0000256" key="2">
    <source>
        <dbReference type="PIRSR" id="PIRSR601310-3"/>
    </source>
</evidence>
<dbReference type="RefSeq" id="WP_044444861.1">
    <property type="nucleotide sequence ID" value="NZ_JACJGE010000008.1"/>
</dbReference>
<protein>
    <submittedName>
        <fullName evidence="5">HIT domain-containing protein</fullName>
    </submittedName>
</protein>